<reference evidence="6 7" key="1">
    <citation type="submission" date="2015-09" db="EMBL/GenBank/DDBJ databases">
        <title>Sorangium comparison.</title>
        <authorList>
            <person name="Zaburannyi N."/>
            <person name="Bunk B."/>
            <person name="Overmann J."/>
            <person name="Mueller R."/>
        </authorList>
    </citation>
    <scope>NUCLEOTIDE SEQUENCE [LARGE SCALE GENOMIC DNA]</scope>
    <source>
        <strain evidence="6 7">So ce26</strain>
    </source>
</reference>
<dbReference type="InterPro" id="IPR036390">
    <property type="entry name" value="WH_DNA-bd_sf"/>
</dbReference>
<dbReference type="PANTHER" id="PTHR30118">
    <property type="entry name" value="HTH-TYPE TRANSCRIPTIONAL REGULATOR LEUO-RELATED"/>
    <property type="match status" value="1"/>
</dbReference>
<comment type="similarity">
    <text evidence="1">Belongs to the LysR transcriptional regulatory family.</text>
</comment>
<dbReference type="CDD" id="cd08460">
    <property type="entry name" value="PBP2_DntR_like_1"/>
    <property type="match status" value="1"/>
</dbReference>
<name>A0A2L0ETJ8_SORCE</name>
<dbReference type="InterPro" id="IPR050389">
    <property type="entry name" value="LysR-type_TF"/>
</dbReference>
<dbReference type="Gene3D" id="3.40.190.10">
    <property type="entry name" value="Periplasmic binding protein-like II"/>
    <property type="match status" value="2"/>
</dbReference>
<proteinExistence type="inferred from homology"/>
<dbReference type="PANTHER" id="PTHR30118:SF15">
    <property type="entry name" value="TRANSCRIPTIONAL REGULATORY PROTEIN"/>
    <property type="match status" value="1"/>
</dbReference>
<evidence type="ECO:0000259" key="5">
    <source>
        <dbReference type="PROSITE" id="PS50931"/>
    </source>
</evidence>
<dbReference type="InterPro" id="IPR000847">
    <property type="entry name" value="LysR_HTH_N"/>
</dbReference>
<accession>A0A2L0ETJ8</accession>
<keyword evidence="2" id="KW-0805">Transcription regulation</keyword>
<evidence type="ECO:0000256" key="4">
    <source>
        <dbReference type="ARBA" id="ARBA00023163"/>
    </source>
</evidence>
<dbReference type="Proteomes" id="UP000238348">
    <property type="component" value="Chromosome"/>
</dbReference>
<keyword evidence="4" id="KW-0804">Transcription</keyword>
<gene>
    <name evidence="6" type="primary">lysR</name>
    <name evidence="6" type="ORF">SOCE26_040600</name>
</gene>
<dbReference type="Pfam" id="PF00126">
    <property type="entry name" value="HTH_1"/>
    <property type="match status" value="1"/>
</dbReference>
<sequence length="303" mass="33232">MHVDLNLLTALDALIEERSVSAAAARLHLTQPAMSRTLGRIRDATGDPILVRTGRTMALTPRALALRQEVHAIVQRAHVVLAPEGELDLATLDRTFTIRFHDALTTALGTRLLLAVQEQAPQVKLRLLPEPTGDTDDLRHGRVDLEIGSAEPALPEIRGELIGQDHLIVAVRRDHPLARGRLTAKRYAQALHVIVSRRGRLRDPIDDALEAVGLRRRVVASAPTSAAAIHFASESDLVVALPARVCGPTLRALGLGALPLPLDVPELRIVQLWHQRYESDKAHAWLRGHTREIILQAISRGET</sequence>
<feature type="domain" description="HTH lysR-type" evidence="5">
    <location>
        <begin position="3"/>
        <end position="60"/>
    </location>
</feature>
<evidence type="ECO:0000256" key="2">
    <source>
        <dbReference type="ARBA" id="ARBA00023015"/>
    </source>
</evidence>
<dbReference type="PROSITE" id="PS50931">
    <property type="entry name" value="HTH_LYSR"/>
    <property type="match status" value="1"/>
</dbReference>
<dbReference type="InterPro" id="IPR005119">
    <property type="entry name" value="LysR_subst-bd"/>
</dbReference>
<dbReference type="Pfam" id="PF03466">
    <property type="entry name" value="LysR_substrate"/>
    <property type="match status" value="1"/>
</dbReference>
<dbReference type="GO" id="GO:0003700">
    <property type="term" value="F:DNA-binding transcription factor activity"/>
    <property type="evidence" value="ECO:0007669"/>
    <property type="project" value="InterPro"/>
</dbReference>
<protein>
    <submittedName>
        <fullName evidence="6">LysR family transcriptional regulator</fullName>
    </submittedName>
</protein>
<dbReference type="PRINTS" id="PR00039">
    <property type="entry name" value="HTHLYSR"/>
</dbReference>
<evidence type="ECO:0000256" key="1">
    <source>
        <dbReference type="ARBA" id="ARBA00009437"/>
    </source>
</evidence>
<dbReference type="SUPFAM" id="SSF53850">
    <property type="entry name" value="Periplasmic binding protein-like II"/>
    <property type="match status" value="1"/>
</dbReference>
<dbReference type="AlphaFoldDB" id="A0A2L0ETJ8"/>
<dbReference type="Gene3D" id="1.10.10.10">
    <property type="entry name" value="Winged helix-like DNA-binding domain superfamily/Winged helix DNA-binding domain"/>
    <property type="match status" value="1"/>
</dbReference>
<keyword evidence="3" id="KW-0238">DNA-binding</keyword>
<dbReference type="RefSeq" id="WP_104981412.1">
    <property type="nucleotide sequence ID" value="NZ_CP012673.1"/>
</dbReference>
<evidence type="ECO:0000256" key="3">
    <source>
        <dbReference type="ARBA" id="ARBA00023125"/>
    </source>
</evidence>
<evidence type="ECO:0000313" key="6">
    <source>
        <dbReference type="EMBL" id="AUX42627.1"/>
    </source>
</evidence>
<dbReference type="GO" id="GO:0003677">
    <property type="term" value="F:DNA binding"/>
    <property type="evidence" value="ECO:0007669"/>
    <property type="project" value="UniProtKB-KW"/>
</dbReference>
<organism evidence="6 7">
    <name type="scientific">Sorangium cellulosum</name>
    <name type="common">Polyangium cellulosum</name>
    <dbReference type="NCBI Taxonomy" id="56"/>
    <lineage>
        <taxon>Bacteria</taxon>
        <taxon>Pseudomonadati</taxon>
        <taxon>Myxococcota</taxon>
        <taxon>Polyangia</taxon>
        <taxon>Polyangiales</taxon>
        <taxon>Polyangiaceae</taxon>
        <taxon>Sorangium</taxon>
    </lineage>
</organism>
<dbReference type="InterPro" id="IPR036388">
    <property type="entry name" value="WH-like_DNA-bd_sf"/>
</dbReference>
<dbReference type="SUPFAM" id="SSF46785">
    <property type="entry name" value="Winged helix' DNA-binding domain"/>
    <property type="match status" value="1"/>
</dbReference>
<dbReference type="EMBL" id="CP012673">
    <property type="protein sequence ID" value="AUX42627.1"/>
    <property type="molecule type" value="Genomic_DNA"/>
</dbReference>
<dbReference type="OrthoDB" id="109788at2"/>
<evidence type="ECO:0000313" key="7">
    <source>
        <dbReference type="Proteomes" id="UP000238348"/>
    </source>
</evidence>